<keyword evidence="3" id="KW-1185">Reference proteome</keyword>
<evidence type="ECO:0000313" key="3">
    <source>
        <dbReference type="Proteomes" id="UP000327044"/>
    </source>
</evidence>
<dbReference type="PANTHER" id="PTHR19303:SF71">
    <property type="entry name" value="ZINC FINGER PHD-TYPE DOMAIN-CONTAINING PROTEIN"/>
    <property type="match status" value="1"/>
</dbReference>
<dbReference type="PANTHER" id="PTHR19303">
    <property type="entry name" value="TRANSPOSON"/>
    <property type="match status" value="1"/>
</dbReference>
<dbReference type="InterPro" id="IPR036397">
    <property type="entry name" value="RNaseH_sf"/>
</dbReference>
<feature type="non-terminal residue" evidence="2">
    <location>
        <position position="383"/>
    </location>
</feature>
<evidence type="ECO:0000259" key="1">
    <source>
        <dbReference type="Pfam" id="PF03184"/>
    </source>
</evidence>
<dbReference type="GO" id="GO:0003677">
    <property type="term" value="F:DNA binding"/>
    <property type="evidence" value="ECO:0007669"/>
    <property type="project" value="TreeGrafter"/>
</dbReference>
<name>A0A5N3ZZP0_PHOPY</name>
<dbReference type="InterPro" id="IPR004875">
    <property type="entry name" value="DDE_SF_endonuclease_dom"/>
</dbReference>
<dbReference type="AlphaFoldDB" id="A0A5N3ZZP0"/>
<evidence type="ECO:0000313" key="2">
    <source>
        <dbReference type="EMBL" id="KAB0790535.1"/>
    </source>
</evidence>
<reference evidence="2 3" key="1">
    <citation type="journal article" date="2018" name="Elife">
        <title>Firefly genomes illuminate parallel origins of bioluminescence in beetles.</title>
        <authorList>
            <person name="Fallon T.R."/>
            <person name="Lower S.E."/>
            <person name="Chang C.H."/>
            <person name="Bessho-Uehara M."/>
            <person name="Martin G.J."/>
            <person name="Bewick A.J."/>
            <person name="Behringer M."/>
            <person name="Debat H.J."/>
            <person name="Wong I."/>
            <person name="Day J.C."/>
            <person name="Suvorov A."/>
            <person name="Silva C.J."/>
            <person name="Stanger-Hall K.F."/>
            <person name="Hall D.W."/>
            <person name="Schmitz R.J."/>
            <person name="Nelson D.R."/>
            <person name="Lewis S.M."/>
            <person name="Shigenobu S."/>
            <person name="Bybee S.M."/>
            <person name="Larracuente A.M."/>
            <person name="Oba Y."/>
            <person name="Weng J.K."/>
        </authorList>
    </citation>
    <scope>NUCLEOTIDE SEQUENCE [LARGE SCALE GENOMIC DNA]</scope>
    <source>
        <strain evidence="2">1611_PpyrPB1</strain>
        <tissue evidence="2">Whole body</tissue>
    </source>
</reference>
<sequence>MDESGLSTVPSKNSKIIACKGKKQVGVLTSAERGQHLTVVCSFSAAGVYVPPAFIFPRKNMKKELMDNAPAGAVAFTQEHGWMDKNIFVKWLNHFVKHVKPTKEDKVLLMLDGHISHKSLEAQEYAKANGIILFCFPPHCTHRVQPLYVVFFGPLSTYYNQELNLWLKTHPGRTVTHYQVAELFKNAYQKAATLSNAENGFSTTGIYPFQPDIFPDWMFAPAEATDVEQENVGLPESNFANKEPEALLADATQKDISFENTGPSTSIQKPLSSCCSVAITDISPLPKATSLHRKKRSGKTGKSGVLNSTPEIAALKEIVAQKEEAKRRKSARKTKRVLNLHEYKEIQKDAQEEEEFPVEDTDDEDDAVCIYCNELYSQSRRNE</sequence>
<dbReference type="Pfam" id="PF03184">
    <property type="entry name" value="DDE_1"/>
    <property type="match status" value="1"/>
</dbReference>
<dbReference type="InterPro" id="IPR050863">
    <property type="entry name" value="CenT-Element_Derived"/>
</dbReference>
<dbReference type="Proteomes" id="UP000327044">
    <property type="component" value="Unassembled WGS sequence"/>
</dbReference>
<gene>
    <name evidence="2" type="ORF">PPYR_15068</name>
</gene>
<comment type="caution">
    <text evidence="2">The sequence shown here is derived from an EMBL/GenBank/DDBJ whole genome shotgun (WGS) entry which is preliminary data.</text>
</comment>
<feature type="domain" description="DDE-1" evidence="1">
    <location>
        <begin position="39"/>
        <end position="169"/>
    </location>
</feature>
<dbReference type="Gene3D" id="3.30.420.10">
    <property type="entry name" value="Ribonuclease H-like superfamily/Ribonuclease H"/>
    <property type="match status" value="1"/>
</dbReference>
<dbReference type="EMBL" id="VVIM01001149">
    <property type="protein sequence ID" value="KAB0790535.1"/>
    <property type="molecule type" value="Genomic_DNA"/>
</dbReference>
<dbReference type="InParanoid" id="A0A5N3ZZP0"/>
<dbReference type="GO" id="GO:0005634">
    <property type="term" value="C:nucleus"/>
    <property type="evidence" value="ECO:0007669"/>
    <property type="project" value="TreeGrafter"/>
</dbReference>
<protein>
    <recommendedName>
        <fullName evidence="1">DDE-1 domain-containing protein</fullName>
    </recommendedName>
</protein>
<accession>A0A5N3ZZP0</accession>
<proteinExistence type="predicted"/>
<organism evidence="2 3">
    <name type="scientific">Photinus pyralis</name>
    <name type="common">Common eastern firefly</name>
    <name type="synonym">Lampyris pyralis</name>
    <dbReference type="NCBI Taxonomy" id="7054"/>
    <lineage>
        <taxon>Eukaryota</taxon>
        <taxon>Metazoa</taxon>
        <taxon>Ecdysozoa</taxon>
        <taxon>Arthropoda</taxon>
        <taxon>Hexapoda</taxon>
        <taxon>Insecta</taxon>
        <taxon>Pterygota</taxon>
        <taxon>Neoptera</taxon>
        <taxon>Endopterygota</taxon>
        <taxon>Coleoptera</taxon>
        <taxon>Polyphaga</taxon>
        <taxon>Elateriformia</taxon>
        <taxon>Elateroidea</taxon>
        <taxon>Lampyridae</taxon>
        <taxon>Lampyrinae</taxon>
        <taxon>Photinus</taxon>
    </lineage>
</organism>